<accession>A0A913ZFU9</accession>
<evidence type="ECO:0000256" key="3">
    <source>
        <dbReference type="SAM" id="MobiDB-lite"/>
    </source>
</evidence>
<organism evidence="4 5">
    <name type="scientific">Patiria miniata</name>
    <name type="common">Bat star</name>
    <name type="synonym">Asterina miniata</name>
    <dbReference type="NCBI Taxonomy" id="46514"/>
    <lineage>
        <taxon>Eukaryota</taxon>
        <taxon>Metazoa</taxon>
        <taxon>Echinodermata</taxon>
        <taxon>Eleutherozoa</taxon>
        <taxon>Asterozoa</taxon>
        <taxon>Asteroidea</taxon>
        <taxon>Valvatacea</taxon>
        <taxon>Valvatida</taxon>
        <taxon>Asterinidae</taxon>
        <taxon>Patiria</taxon>
    </lineage>
</organism>
<dbReference type="OrthoDB" id="6414146at2759"/>
<name>A0A913ZFU9_PATMI</name>
<keyword evidence="1" id="KW-0378">Hydrolase</keyword>
<evidence type="ECO:0000256" key="1">
    <source>
        <dbReference type="ARBA" id="ARBA00022722"/>
    </source>
</evidence>
<keyword evidence="1" id="KW-0540">Nuclease</keyword>
<evidence type="ECO:0000313" key="5">
    <source>
        <dbReference type="Proteomes" id="UP000887568"/>
    </source>
</evidence>
<dbReference type="EnsemblMetazoa" id="XM_038194740.1">
    <property type="protein sequence ID" value="XP_038050668.1"/>
    <property type="gene ID" value="LOC119723859"/>
</dbReference>
<feature type="coiled-coil region" evidence="2">
    <location>
        <begin position="153"/>
        <end position="364"/>
    </location>
</feature>
<proteinExistence type="predicted"/>
<feature type="region of interest" description="Disordered" evidence="3">
    <location>
        <begin position="913"/>
        <end position="941"/>
    </location>
</feature>
<dbReference type="Proteomes" id="UP000887568">
    <property type="component" value="Unplaced"/>
</dbReference>
<dbReference type="GO" id="GO:0000175">
    <property type="term" value="F:3'-5'-RNA exonuclease activity"/>
    <property type="evidence" value="ECO:0007669"/>
    <property type="project" value="InterPro"/>
</dbReference>
<protein>
    <submittedName>
        <fullName evidence="4">Uncharacterized protein</fullName>
    </submittedName>
</protein>
<dbReference type="GeneID" id="119723859"/>
<dbReference type="PANTHER" id="PTHR11046:SF25">
    <property type="match status" value="1"/>
</dbReference>
<feature type="region of interest" description="Disordered" evidence="3">
    <location>
        <begin position="962"/>
        <end position="983"/>
    </location>
</feature>
<dbReference type="PANTHER" id="PTHR11046">
    <property type="entry name" value="OLIGORIBONUCLEASE, MITOCHONDRIAL"/>
    <property type="match status" value="1"/>
</dbReference>
<dbReference type="OMA" id="MWELKKY"/>
<feature type="compositionally biased region" description="Basic and acidic residues" evidence="3">
    <location>
        <begin position="913"/>
        <end position="933"/>
    </location>
</feature>
<keyword evidence="2" id="KW-0175">Coiled coil</keyword>
<sequence length="1129" mass="129862">MKSFHDFCVDVGLDEEAVKLYAKGEGETWSEEVKKECKMLKNGFVWYVWKECTDVKAGKMMKVEKVRDVVMNFFRYEGPVKGFAMKINRLENSYKKCQKARKREGKDDAVCVLLKKDFVGVQVQPEAVSTDVEEPGPSGVRLEAERYVRKSEVEKLKRRFAEVERENEREKNTMREAMCEMHASNRELNAKYEEAVRDKEQVEKEMKKLKMRRKKRNALIKNFKRKEQRRMLKMLQMNRQIKELQAKCFNNERNLTKMDEIVKAREESVRKELGDVCETLKGKNVRLEEALQKEKKKKVKAQKKISELKKKVDTVEVLAGKVRDAKKEAKEIKRAYGEVMYEKMELEESFEERVQERVEELEKDEEICTFKGGKFVDCVREVYQDLMTMNVGANNVEKIVRIVLKKLSAKDVKRLPKRSFASTMLLEARALAQMQCASAITGSGSSATLCTDGTTKWGYHYGTYDVSLASGQMLTLGLRPMVSGSAAHTLNGFQEVVKDIAKMSEGGSETVNEIVAAVKNTMSDRHAVEKKFNVMLKEYRTTVLPKVVEGWAGMSLEEQKSVKRMNNFFCGMHFVVGLANQAGACLKVWEKDVLGEKKVGSMSLPGAVEGGCGTVRLVRTLCKSVQDRACEKSGKPVGFRVFLKSEKGICDVHLAPFRGNRFNILFHNGAGVYFLYPHLLEFFERVKDENELMRAVYEDLKVDEYRTGVRALGLMDKIVTGPLWKVLNVKEHMSDMSERYERMMNCFENWSRDASEVVQGEVKMYDDVPIEMNEVFDSLVKPCANDGACKDVLQCMFKAFHKLGERMLESQLSGGEHSEMSTEALSETVSVPRTNVGAERDFGMFDRLLREKPRATEYAIEGIIMCRRNQTSEWRDSLEAEMKKKMMKVASDSVKEQRRELAERRQRWFEEKEKMMKEKKEQKARREQREKGAKKGLLSSRGKAVSVKQMRELLKGVGQAEESAVIETETEEDGPTTSKRARVSSDVDELIGRLLVHRTETEGLTEQNVCVIVKKQQGKYIFRYDGNEVLYEYTNDRLLQDWESGHLKEIEVTVTEVIGREIEYLWLDENGENVWYRGRVVGEAEGGLCNVEYEPVGEDGEGDEDDDWNCEVLAEPLFEDYQKRHVRFV</sequence>
<dbReference type="InterPro" id="IPR022894">
    <property type="entry name" value="Oligoribonuclease"/>
</dbReference>
<evidence type="ECO:0000313" key="4">
    <source>
        <dbReference type="EnsemblMetazoa" id="XP_038050668.1"/>
    </source>
</evidence>
<reference evidence="4" key="1">
    <citation type="submission" date="2022-11" db="UniProtKB">
        <authorList>
            <consortium name="EnsemblMetazoa"/>
        </authorList>
    </citation>
    <scope>IDENTIFICATION</scope>
</reference>
<keyword evidence="5" id="KW-1185">Reference proteome</keyword>
<evidence type="ECO:0000256" key="2">
    <source>
        <dbReference type="SAM" id="Coils"/>
    </source>
</evidence>
<dbReference type="RefSeq" id="XP_038050668.1">
    <property type="nucleotide sequence ID" value="XM_038194740.1"/>
</dbReference>
<dbReference type="AlphaFoldDB" id="A0A913ZFU9"/>